<feature type="compositionally biased region" description="Low complexity" evidence="1">
    <location>
        <begin position="254"/>
        <end position="278"/>
    </location>
</feature>
<dbReference type="AlphaFoldDB" id="A0A1A3BDF7"/>
<dbReference type="OrthoDB" id="9801244at2"/>
<dbReference type="SUPFAM" id="SSF50969">
    <property type="entry name" value="YVTN repeat-like/Quinoprotein amine dehydrogenase"/>
    <property type="match status" value="1"/>
</dbReference>
<accession>A0A1A3BDF7</accession>
<dbReference type="InterPro" id="IPR015943">
    <property type="entry name" value="WD40/YVTN_repeat-like_dom_sf"/>
</dbReference>
<dbReference type="SUPFAM" id="SSF140459">
    <property type="entry name" value="PE/PPE dimer-like"/>
    <property type="match status" value="1"/>
</dbReference>
<feature type="domain" description="PE" evidence="2">
    <location>
        <begin position="4"/>
        <end position="94"/>
    </location>
</feature>
<dbReference type="Gene3D" id="2.130.10.10">
    <property type="entry name" value="YVTN repeat-like/Quinoprotein amine dehydrogenase"/>
    <property type="match status" value="1"/>
</dbReference>
<organism evidence="3 4">
    <name type="scientific">Mycobacterium asiaticum</name>
    <dbReference type="NCBI Taxonomy" id="1790"/>
    <lineage>
        <taxon>Bacteria</taxon>
        <taxon>Bacillati</taxon>
        <taxon>Actinomycetota</taxon>
        <taxon>Actinomycetes</taxon>
        <taxon>Mycobacteriales</taxon>
        <taxon>Mycobacteriaceae</taxon>
        <taxon>Mycobacterium</taxon>
    </lineage>
</organism>
<evidence type="ECO:0000313" key="4">
    <source>
        <dbReference type="Proteomes" id="UP000093795"/>
    </source>
</evidence>
<evidence type="ECO:0000313" key="3">
    <source>
        <dbReference type="EMBL" id="OBI72960.1"/>
    </source>
</evidence>
<feature type="region of interest" description="Disordered" evidence="1">
    <location>
        <begin position="227"/>
        <end position="326"/>
    </location>
</feature>
<proteinExistence type="predicted"/>
<evidence type="ECO:0000256" key="1">
    <source>
        <dbReference type="SAM" id="MobiDB-lite"/>
    </source>
</evidence>
<dbReference type="Proteomes" id="UP000093795">
    <property type="component" value="Unassembled WGS sequence"/>
</dbReference>
<name>A0A1A3BDF7_MYCAS</name>
<dbReference type="STRING" id="1790.A5645_26555"/>
<feature type="compositionally biased region" description="Pro residues" evidence="1">
    <location>
        <begin position="279"/>
        <end position="297"/>
    </location>
</feature>
<dbReference type="Pfam" id="PF00934">
    <property type="entry name" value="PE"/>
    <property type="match status" value="1"/>
</dbReference>
<dbReference type="InterPro" id="IPR038332">
    <property type="entry name" value="PPE_sf"/>
</dbReference>
<dbReference type="Gene3D" id="1.10.287.850">
    <property type="entry name" value="HP0062-like domain"/>
    <property type="match status" value="1"/>
</dbReference>
<reference evidence="3 4" key="1">
    <citation type="submission" date="2016-06" db="EMBL/GenBank/DDBJ databases">
        <authorList>
            <person name="Kjaerup R.B."/>
            <person name="Dalgaard T.S."/>
            <person name="Juul-Madsen H.R."/>
        </authorList>
    </citation>
    <scope>NUCLEOTIDE SEQUENCE [LARGE SCALE GENOMIC DNA]</scope>
    <source>
        <strain evidence="3 4">1081914.2</strain>
    </source>
</reference>
<dbReference type="InterPro" id="IPR000084">
    <property type="entry name" value="PE-PGRS_N"/>
</dbReference>
<sequence>MSYLVTVPDLLSSAATQLEGIGSALQAAGTMASAPTTAIAAAAHDEVSVALAALFAGHAREYQALSGRMQAFHQQFVQLVAAGAGRYAEAEAANVNPLQQAALDVINAPTRSLLGRPLIGDGADGAAGTGQNGGAGGLLYGNGGKGGSGAAGQAGGSGGSAGLIGNGGAGGQGGAATDAAAPAPAGGRGGNGGALYGTGGAGGAGGSAGPVGVGGVGGAGGSAGLVGDGGDGGTGGSGVNPGKGGAGGSGGQLAGSDGATGATGTKLSEPGNPGNPTDPGNPGPGNPDPGNPDPGDPTDPAGPNAVDAARDGHLTASSGGKVTDGNLDEISGIDAGINNPNVYWVHNDSGDSARIFAVDAETGQTLATYKLSGATANDWEDIEVARGADGKSYIYVGDIGDNGHSRSNITIYRVPEPIVTGTASSPTNGTLTGVEQVRLTYPNGEKLNSEALAVDPVNHNMLLIEKTSDDVSRVYSTPDSGWSSAGSSSSSRALTQVATLDLSDASEQLVTSADFSADGSQLAVRTYDDVLLWDRAQGSSSWSPFSQQAVEGLETSERQGEAIAFHPDGRGYVTLSEGAGQTLHEFNVREV</sequence>
<dbReference type="EMBL" id="LZKQ01000329">
    <property type="protein sequence ID" value="OBI72960.1"/>
    <property type="molecule type" value="Genomic_DNA"/>
</dbReference>
<dbReference type="RefSeq" id="WP_065123675.1">
    <property type="nucleotide sequence ID" value="NZ_LZKQ01000329.1"/>
</dbReference>
<evidence type="ECO:0000259" key="2">
    <source>
        <dbReference type="Pfam" id="PF00934"/>
    </source>
</evidence>
<dbReference type="InterPro" id="IPR048996">
    <property type="entry name" value="PGRS_rpt"/>
</dbReference>
<protein>
    <submittedName>
        <fullName evidence="3">PE-PGRS family protein</fullName>
    </submittedName>
</protein>
<dbReference type="Pfam" id="PF21526">
    <property type="entry name" value="PGRS"/>
    <property type="match status" value="1"/>
</dbReference>
<comment type="caution">
    <text evidence="3">The sequence shown here is derived from an EMBL/GenBank/DDBJ whole genome shotgun (WGS) entry which is preliminary data.</text>
</comment>
<gene>
    <name evidence="3" type="ORF">A9X01_07140</name>
</gene>
<feature type="compositionally biased region" description="Gly residues" evidence="1">
    <location>
        <begin position="227"/>
        <end position="253"/>
    </location>
</feature>
<dbReference type="InterPro" id="IPR011044">
    <property type="entry name" value="Quino_amine_DH_bsu"/>
</dbReference>